<evidence type="ECO:0000256" key="1">
    <source>
        <dbReference type="ARBA" id="ARBA00004162"/>
    </source>
</evidence>
<evidence type="ECO:0000256" key="4">
    <source>
        <dbReference type="ARBA" id="ARBA00022692"/>
    </source>
</evidence>
<dbReference type="Gene3D" id="1.20.5.3310">
    <property type="match status" value="1"/>
</dbReference>
<evidence type="ECO:0000256" key="3">
    <source>
        <dbReference type="ARBA" id="ARBA00022475"/>
    </source>
</evidence>
<protein>
    <submittedName>
        <fullName evidence="9">Twin-arginine translocation protein TatA</fullName>
    </submittedName>
</protein>
<evidence type="ECO:0000256" key="2">
    <source>
        <dbReference type="ARBA" id="ARBA00022448"/>
    </source>
</evidence>
<evidence type="ECO:0000256" key="8">
    <source>
        <dbReference type="ARBA" id="ARBA00023136"/>
    </source>
</evidence>
<comment type="subcellular location">
    <subcellularLocation>
        <location evidence="1">Cell membrane</location>
        <topology evidence="1">Single-pass membrane protein</topology>
    </subcellularLocation>
</comment>
<dbReference type="GO" id="GO:0043953">
    <property type="term" value="P:protein transport by the Tat complex"/>
    <property type="evidence" value="ECO:0007669"/>
    <property type="project" value="InterPro"/>
</dbReference>
<dbReference type="PANTHER" id="PTHR42982:SF1">
    <property type="entry name" value="SEC-INDEPENDENT PROTEIN TRANSLOCASE PROTEIN TATA"/>
    <property type="match status" value="1"/>
</dbReference>
<dbReference type="Pfam" id="PF02416">
    <property type="entry name" value="TatA_B_E"/>
    <property type="match status" value="1"/>
</dbReference>
<evidence type="ECO:0000313" key="9">
    <source>
        <dbReference type="EMBL" id="VAX36784.1"/>
    </source>
</evidence>
<dbReference type="GO" id="GO:0005886">
    <property type="term" value="C:plasma membrane"/>
    <property type="evidence" value="ECO:0007669"/>
    <property type="project" value="UniProtKB-SubCell"/>
</dbReference>
<keyword evidence="7" id="KW-0811">Translocation</keyword>
<evidence type="ECO:0000256" key="5">
    <source>
        <dbReference type="ARBA" id="ARBA00022927"/>
    </source>
</evidence>
<keyword evidence="2" id="KW-0813">Transport</keyword>
<dbReference type="AlphaFoldDB" id="A0A3B1DL50"/>
<dbReference type="InterPro" id="IPR006312">
    <property type="entry name" value="TatA/E"/>
</dbReference>
<keyword evidence="6" id="KW-1133">Transmembrane helix</keyword>
<keyword evidence="8" id="KW-0472">Membrane</keyword>
<accession>A0A3B1DL50</accession>
<dbReference type="EMBL" id="UOGJ01000110">
    <property type="protein sequence ID" value="VAX36784.1"/>
    <property type="molecule type" value="Genomic_DNA"/>
</dbReference>
<sequence>MWNMGMPEIIIIALVVIIFFGAKKLPEIGGAIGKAIREFKKAGREIQDDVKDSIENKDNEKKS</sequence>
<keyword evidence="4" id="KW-0812">Transmembrane</keyword>
<keyword evidence="3" id="KW-1003">Cell membrane</keyword>
<gene>
    <name evidence="9" type="ORF">MNBD_UNCLBAC01-1290</name>
</gene>
<name>A0A3B1DL50_9ZZZZ</name>
<dbReference type="PRINTS" id="PR01506">
    <property type="entry name" value="TATBPROTEIN"/>
</dbReference>
<organism evidence="9">
    <name type="scientific">hydrothermal vent metagenome</name>
    <dbReference type="NCBI Taxonomy" id="652676"/>
    <lineage>
        <taxon>unclassified sequences</taxon>
        <taxon>metagenomes</taxon>
        <taxon>ecological metagenomes</taxon>
    </lineage>
</organism>
<dbReference type="PANTHER" id="PTHR42982">
    <property type="entry name" value="SEC-INDEPENDENT PROTEIN TRANSLOCASE PROTEIN TATA"/>
    <property type="match status" value="1"/>
</dbReference>
<dbReference type="InterPro" id="IPR003369">
    <property type="entry name" value="TatA/B/E"/>
</dbReference>
<keyword evidence="5" id="KW-0653">Protein transport</keyword>
<proteinExistence type="inferred from homology"/>
<evidence type="ECO:0000256" key="7">
    <source>
        <dbReference type="ARBA" id="ARBA00023010"/>
    </source>
</evidence>
<dbReference type="NCBIfam" id="NF011430">
    <property type="entry name" value="PRK14861.1"/>
    <property type="match status" value="1"/>
</dbReference>
<dbReference type="HAMAP" id="MF_00236">
    <property type="entry name" value="TatA_E"/>
    <property type="match status" value="1"/>
</dbReference>
<dbReference type="NCBIfam" id="TIGR01411">
    <property type="entry name" value="tatAE"/>
    <property type="match status" value="1"/>
</dbReference>
<reference evidence="9" key="1">
    <citation type="submission" date="2018-06" db="EMBL/GenBank/DDBJ databases">
        <authorList>
            <person name="Zhirakovskaya E."/>
        </authorList>
    </citation>
    <scope>NUCLEOTIDE SEQUENCE</scope>
</reference>
<evidence type="ECO:0000256" key="6">
    <source>
        <dbReference type="ARBA" id="ARBA00022989"/>
    </source>
</evidence>